<keyword evidence="4" id="KW-1185">Reference proteome</keyword>
<dbReference type="Pfam" id="PF03432">
    <property type="entry name" value="Relaxase"/>
    <property type="match status" value="1"/>
</dbReference>
<feature type="region of interest" description="Disordered" evidence="1">
    <location>
        <begin position="294"/>
        <end position="368"/>
    </location>
</feature>
<dbReference type="EMBL" id="JACHVZ010000007">
    <property type="protein sequence ID" value="MBB2928532.1"/>
    <property type="molecule type" value="Genomic_DNA"/>
</dbReference>
<dbReference type="Proteomes" id="UP000533533">
    <property type="component" value="Unassembled WGS sequence"/>
</dbReference>
<name>A0ABR6FN34_9BURK</name>
<dbReference type="InterPro" id="IPR005094">
    <property type="entry name" value="Endonuclease_MobA/VirD2"/>
</dbReference>
<feature type="compositionally biased region" description="Low complexity" evidence="1">
    <location>
        <begin position="316"/>
        <end position="328"/>
    </location>
</feature>
<evidence type="ECO:0000259" key="2">
    <source>
        <dbReference type="Pfam" id="PF03432"/>
    </source>
</evidence>
<comment type="caution">
    <text evidence="3">The sequence shown here is derived from an EMBL/GenBank/DDBJ whole genome shotgun (WGS) entry which is preliminary data.</text>
</comment>
<dbReference type="RefSeq" id="WP_110387631.1">
    <property type="nucleotide sequence ID" value="NZ_JACHVZ010000007.1"/>
</dbReference>
<gene>
    <name evidence="3" type="ORF">FHX59_002954</name>
</gene>
<feature type="domain" description="MobA/VirD2-like nuclease" evidence="2">
    <location>
        <begin position="40"/>
        <end position="143"/>
    </location>
</feature>
<evidence type="ECO:0000313" key="3">
    <source>
        <dbReference type="EMBL" id="MBB2928532.1"/>
    </source>
</evidence>
<protein>
    <recommendedName>
        <fullName evidence="2">MobA/VirD2-like nuclease domain-containing protein</fullName>
    </recommendedName>
</protein>
<evidence type="ECO:0000313" key="4">
    <source>
        <dbReference type="Proteomes" id="UP000533533"/>
    </source>
</evidence>
<feature type="compositionally biased region" description="Polar residues" evidence="1">
    <location>
        <begin position="342"/>
        <end position="368"/>
    </location>
</feature>
<accession>A0ABR6FN34</accession>
<sequence length="446" mass="49417">MLVSNNKNAGTARSAIAYFFSPTNWKGEQRPHKPELLKGNPTLTIEADELSQKIRRKSDTEPLISGVIAFAKGERITKKQMLEVIGRFEDTFFGNMKDRVAPTYVLHDERDSFHIHYAFSKYDLLTGKSYNPFPPGTITRDLMKAFSALENHNFGFEQVKEKSLRTSQPFKDEAKAKVHSEHSVYFASLFKNSKDKRTFEQSCKDLVKSGLVKNRSELITFLKDAGYKFSRESDTYISIVNPNGRNFRLMGGIFANGSDYQQRIEEKRAQVKAFDPEKTAHQINRIIEARNSYNTKRYDTTEKQTYQAKAQERIKTPPQAASASGSTATPPPLPKTAPGATSPASGQTRAEQAQAPTKQAEENTASASDFSLSGHSAALDAIGSAEAQLTAALAQEASATTPAAKKQAQQAVINARVAVARAKARWLEEQRQIGQQAANRKGGMKI</sequence>
<organism evidence="3 4">
    <name type="scientific">Paraburkholderia silvatlantica</name>
    <dbReference type="NCBI Taxonomy" id="321895"/>
    <lineage>
        <taxon>Bacteria</taxon>
        <taxon>Pseudomonadati</taxon>
        <taxon>Pseudomonadota</taxon>
        <taxon>Betaproteobacteria</taxon>
        <taxon>Burkholderiales</taxon>
        <taxon>Burkholderiaceae</taxon>
        <taxon>Paraburkholderia</taxon>
    </lineage>
</organism>
<evidence type="ECO:0000256" key="1">
    <source>
        <dbReference type="SAM" id="MobiDB-lite"/>
    </source>
</evidence>
<proteinExistence type="predicted"/>
<reference evidence="3 4" key="1">
    <citation type="submission" date="2020-08" db="EMBL/GenBank/DDBJ databases">
        <title>Genomic Encyclopedia of Type Strains, Phase IV (KMG-V): Genome sequencing to study the core and pangenomes of soil and plant-associated prokaryotes.</title>
        <authorList>
            <person name="Whitman W."/>
        </authorList>
    </citation>
    <scope>NUCLEOTIDE SEQUENCE [LARGE SCALE GENOMIC DNA]</scope>
    <source>
        <strain evidence="3 4">SRMrh-85</strain>
    </source>
</reference>